<name>A0A1I1JZM2_RUMAL</name>
<feature type="compositionally biased region" description="Acidic residues" evidence="1">
    <location>
        <begin position="92"/>
        <end position="101"/>
    </location>
</feature>
<protein>
    <submittedName>
        <fullName evidence="3">Uncharacterized protein</fullName>
    </submittedName>
</protein>
<dbReference type="Proteomes" id="UP000182192">
    <property type="component" value="Unassembled WGS sequence"/>
</dbReference>
<dbReference type="AlphaFoldDB" id="A0A1I1JZM2"/>
<feature type="compositionally biased region" description="Basic and acidic residues" evidence="1">
    <location>
        <begin position="75"/>
        <end position="86"/>
    </location>
</feature>
<dbReference type="EMBL" id="FOKQ01000014">
    <property type="protein sequence ID" value="SFC50830.1"/>
    <property type="molecule type" value="Genomic_DNA"/>
</dbReference>
<feature type="region of interest" description="Disordered" evidence="1">
    <location>
        <begin position="107"/>
        <end position="126"/>
    </location>
</feature>
<feature type="signal peptide" evidence="2">
    <location>
        <begin position="1"/>
        <end position="19"/>
    </location>
</feature>
<proteinExistence type="predicted"/>
<gene>
    <name evidence="3" type="ORF">SAMN02910406_01837</name>
</gene>
<reference evidence="3 4" key="1">
    <citation type="submission" date="2016-10" db="EMBL/GenBank/DDBJ databases">
        <authorList>
            <person name="de Groot N.N."/>
        </authorList>
    </citation>
    <scope>NUCLEOTIDE SEQUENCE [LARGE SCALE GENOMIC DNA]</scope>
    <source>
        <strain evidence="3 4">AR67</strain>
    </source>
</reference>
<feature type="compositionally biased region" description="Acidic residues" evidence="1">
    <location>
        <begin position="108"/>
        <end position="121"/>
    </location>
</feature>
<keyword evidence="2" id="KW-0732">Signal</keyword>
<feature type="region of interest" description="Disordered" evidence="1">
    <location>
        <begin position="56"/>
        <end position="102"/>
    </location>
</feature>
<evidence type="ECO:0000256" key="1">
    <source>
        <dbReference type="SAM" id="MobiDB-lite"/>
    </source>
</evidence>
<evidence type="ECO:0000256" key="2">
    <source>
        <dbReference type="SAM" id="SignalP"/>
    </source>
</evidence>
<feature type="chain" id="PRO_5039582118" evidence="2">
    <location>
        <begin position="20"/>
        <end position="170"/>
    </location>
</feature>
<dbReference type="RefSeq" id="WP_074961270.1">
    <property type="nucleotide sequence ID" value="NZ_FOKQ01000014.1"/>
</dbReference>
<organism evidence="3 4">
    <name type="scientific">Ruminococcus albus</name>
    <dbReference type="NCBI Taxonomy" id="1264"/>
    <lineage>
        <taxon>Bacteria</taxon>
        <taxon>Bacillati</taxon>
        <taxon>Bacillota</taxon>
        <taxon>Clostridia</taxon>
        <taxon>Eubacteriales</taxon>
        <taxon>Oscillospiraceae</taxon>
        <taxon>Ruminococcus</taxon>
    </lineage>
</organism>
<sequence length="170" mass="18793">MRKKTLSAIAAVYSVICLAYGTVHGINIPASSESFEDTEIIENETTVVSTTVTESVTTELTTNTSSERHNRKHRTTETEVTTKEGTDVQTETPEEVPDEIITEQTEPVYEEEEQQIEESTEASDAPTLEEYLGKLKCGGCRHGCSLLNPRCMNGARKQSAAQSEYYSLYG</sequence>
<evidence type="ECO:0000313" key="3">
    <source>
        <dbReference type="EMBL" id="SFC50830.1"/>
    </source>
</evidence>
<evidence type="ECO:0000313" key="4">
    <source>
        <dbReference type="Proteomes" id="UP000182192"/>
    </source>
</evidence>
<feature type="compositionally biased region" description="Low complexity" evidence="1">
    <location>
        <begin position="56"/>
        <end position="65"/>
    </location>
</feature>
<accession>A0A1I1JZM2</accession>